<dbReference type="EMBL" id="OOIP01000027">
    <property type="protein sequence ID" value="SPO41465.1"/>
    <property type="molecule type" value="Genomic_DNA"/>
</dbReference>
<feature type="compositionally biased region" description="Low complexity" evidence="1">
    <location>
        <begin position="1048"/>
        <end position="1059"/>
    </location>
</feature>
<feature type="compositionally biased region" description="Basic and acidic residues" evidence="1">
    <location>
        <begin position="875"/>
        <end position="885"/>
    </location>
</feature>
<feature type="compositionally biased region" description="Polar residues" evidence="1">
    <location>
        <begin position="1063"/>
        <end position="1073"/>
    </location>
</feature>
<feature type="compositionally biased region" description="Low complexity" evidence="1">
    <location>
        <begin position="26"/>
        <end position="42"/>
    </location>
</feature>
<reference evidence="2 3" key="1">
    <citation type="submission" date="2018-03" db="EMBL/GenBank/DDBJ databases">
        <authorList>
            <person name="Guldener U."/>
        </authorList>
    </citation>
    <scope>NUCLEOTIDE SEQUENCE [LARGE SCALE GENOMIC DNA]</scope>
    <source>
        <strain evidence="2 3">DAOM196992</strain>
    </source>
</reference>
<dbReference type="OrthoDB" id="3366752at2759"/>
<feature type="compositionally biased region" description="Low complexity" evidence="1">
    <location>
        <begin position="240"/>
        <end position="253"/>
    </location>
</feature>
<accession>A0A5C3FCR3</accession>
<evidence type="ECO:0000313" key="2">
    <source>
        <dbReference type="EMBL" id="SPO41465.1"/>
    </source>
</evidence>
<feature type="region of interest" description="Disordered" evidence="1">
    <location>
        <begin position="993"/>
        <end position="1075"/>
    </location>
</feature>
<evidence type="ECO:0000313" key="3">
    <source>
        <dbReference type="Proteomes" id="UP000323386"/>
    </source>
</evidence>
<organism evidence="2 3">
    <name type="scientific">Pseudozyma flocculosa</name>
    <dbReference type="NCBI Taxonomy" id="84751"/>
    <lineage>
        <taxon>Eukaryota</taxon>
        <taxon>Fungi</taxon>
        <taxon>Dikarya</taxon>
        <taxon>Basidiomycota</taxon>
        <taxon>Ustilaginomycotina</taxon>
        <taxon>Ustilaginomycetes</taxon>
        <taxon>Ustilaginales</taxon>
        <taxon>Ustilaginaceae</taxon>
        <taxon>Pseudozyma</taxon>
    </lineage>
</organism>
<name>A0A5C3FCR3_9BASI</name>
<gene>
    <name evidence="2" type="ORF">PSFLO_06947</name>
</gene>
<dbReference type="Proteomes" id="UP000323386">
    <property type="component" value="Unassembled WGS sequence"/>
</dbReference>
<evidence type="ECO:0000256" key="1">
    <source>
        <dbReference type="SAM" id="MobiDB-lite"/>
    </source>
</evidence>
<dbReference type="AlphaFoldDB" id="A0A5C3FCR3"/>
<proteinExistence type="predicted"/>
<feature type="region of interest" description="Disordered" evidence="1">
    <location>
        <begin position="365"/>
        <end position="416"/>
    </location>
</feature>
<evidence type="ECO:0008006" key="4">
    <source>
        <dbReference type="Google" id="ProtNLM"/>
    </source>
</evidence>
<feature type="compositionally biased region" description="Polar residues" evidence="1">
    <location>
        <begin position="163"/>
        <end position="172"/>
    </location>
</feature>
<feature type="compositionally biased region" description="Low complexity" evidence="1">
    <location>
        <begin position="1031"/>
        <end position="1040"/>
    </location>
</feature>
<protein>
    <recommendedName>
        <fullName evidence="4">PH domain-containing protein</fullName>
    </recommendedName>
</protein>
<sequence>MLDASYDRPPATAVELARSRTLRNNASVSTAATATTTSSSSLSHREPQRRRKIPIYVRIVQKDIWLRFHVHLNGTIGSIKDLALQRANAPESDPTQSSYFYHDAINVSAAAKMAHASAASQIFARYRSDLLPKSFVAACPRPSSSLPRLAARSFEISAPAGQAGTSPATSSRSRWKEKPHAPQSNNLHGGHRVHHAGSAASDTSARQDIPVPQPPEPQSSNPASLPNAENPDVDSNRFYDPTSAATADDTPTPESSASQSKAALAEEVSAAAEGHLKADQPQISIEKLGPGLFTDRSPDPSYRDISWGAPVTSMQLPLDPFAGGNAEAKEEEARALARLSGWGRAVAGSTISPAASGRRSIDGAIAGLVPPSHSPLSSAGPRVQGANSDAGRTGAFTDDGSTSDDEPLDPSALQGDSRPVLSCIAATRSSHSLADTVSSGSSADVLTTTETDGLWGTQLEEQLLTSQQKTRSPPSGGGFRPVTSPSDRSRSRTVTAADVGRTPEVGGLALLAAGPVAHQRMSSVPTTTAPLRMTTSQTFTSENSAASAIAVSPASTQSSAARGDGAASPWLDRGRLAGINLDEVSQWREATHGASDRFSIYSFSNGLLLEDWKTVAAYRLRPFELLELQSSSPVERVHLVRDVAGITREAVRGSSRASASLEGAVLDPYYEGWVYVLKPSSTSARQAAKAVIGTWKLRWVTIRGWKMDLFRKKPKAGESSAPPSACYWHLSLIKKITSDKIDSATAHAANPPLPALEQIPACSLTVAFSAASWAAAMPSEFTLPTSGSSITMRCVTQYDHDALLNVLNRAHVRSVARKQGSMDVQQLVDGWRSDAVIRATIAGRGGTVQPGRLAQTKGGRNAFVRARLRPSGWPREFEDADRWSSDSEVEAAPSNDMVWSGDRGAYAGSKAPKQTLSGSPGTPDARRSLDAERLGTTTSAHGLRAAYLQQQQQQQPFHVNILVTKRSSSPLNSGTPPSTSGRRSKLGQAIEAANLTTDPDRTTSTATSANQRPPRDATTRIESLQSKPSGATAATTETTALQSGGGSASASSRPDSSGRSRAHTVSSSTNNPLSRPAAASVFAGLGSAPHNESISRSVTLLKRFKQRSAASAKARRQEHPCDARSNSPAAGGGA</sequence>
<keyword evidence="3" id="KW-1185">Reference proteome</keyword>
<feature type="region of interest" description="Disordered" evidence="1">
    <location>
        <begin position="25"/>
        <end position="47"/>
    </location>
</feature>
<feature type="region of interest" description="Disordered" evidence="1">
    <location>
        <begin position="1105"/>
        <end position="1134"/>
    </location>
</feature>
<feature type="region of interest" description="Disordered" evidence="1">
    <location>
        <begin position="966"/>
        <end position="985"/>
    </location>
</feature>
<feature type="region of interest" description="Disordered" evidence="1">
    <location>
        <begin position="157"/>
        <end position="306"/>
    </location>
</feature>
<feature type="region of interest" description="Disordered" evidence="1">
    <location>
        <begin position="875"/>
        <end position="927"/>
    </location>
</feature>
<feature type="compositionally biased region" description="Polar residues" evidence="1">
    <location>
        <begin position="966"/>
        <end position="981"/>
    </location>
</feature>
<feature type="compositionally biased region" description="Low complexity" evidence="1">
    <location>
        <begin position="262"/>
        <end position="273"/>
    </location>
</feature>
<feature type="compositionally biased region" description="Polar residues" evidence="1">
    <location>
        <begin position="1020"/>
        <end position="1029"/>
    </location>
</feature>
<feature type="region of interest" description="Disordered" evidence="1">
    <location>
        <begin position="464"/>
        <end position="497"/>
    </location>
</feature>